<dbReference type="Gene3D" id="3.30.70.270">
    <property type="match status" value="1"/>
</dbReference>
<dbReference type="CDD" id="cd01949">
    <property type="entry name" value="GGDEF"/>
    <property type="match status" value="1"/>
</dbReference>
<dbReference type="PANTHER" id="PTHR44757">
    <property type="entry name" value="DIGUANYLATE CYCLASE DGCP"/>
    <property type="match status" value="1"/>
</dbReference>
<dbReference type="InterPro" id="IPR043128">
    <property type="entry name" value="Rev_trsase/Diguanyl_cyclase"/>
</dbReference>
<evidence type="ECO:0000259" key="2">
    <source>
        <dbReference type="PROSITE" id="PS50887"/>
    </source>
</evidence>
<dbReference type="SMART" id="SM00052">
    <property type="entry name" value="EAL"/>
    <property type="match status" value="1"/>
</dbReference>
<dbReference type="InterPro" id="IPR029787">
    <property type="entry name" value="Nucleotide_cyclase"/>
</dbReference>
<dbReference type="EMBL" id="CP049811">
    <property type="protein sequence ID" value="QIK41299.1"/>
    <property type="molecule type" value="Genomic_DNA"/>
</dbReference>
<dbReference type="PANTHER" id="PTHR44757:SF2">
    <property type="entry name" value="BIOFILM ARCHITECTURE MAINTENANCE PROTEIN MBAA"/>
    <property type="match status" value="1"/>
</dbReference>
<organism evidence="3 4">
    <name type="scientific">Pontivivens nitratireducens</name>
    <dbReference type="NCBI Taxonomy" id="2758038"/>
    <lineage>
        <taxon>Bacteria</taxon>
        <taxon>Pseudomonadati</taxon>
        <taxon>Pseudomonadota</taxon>
        <taxon>Alphaproteobacteria</taxon>
        <taxon>Rhodobacterales</taxon>
        <taxon>Paracoccaceae</taxon>
        <taxon>Pontivivens</taxon>
    </lineage>
</organism>
<dbReference type="InterPro" id="IPR001633">
    <property type="entry name" value="EAL_dom"/>
</dbReference>
<dbReference type="KEGG" id="mon:G8E03_11265"/>
<name>A0A6G7VMM7_9RHOB</name>
<dbReference type="InterPro" id="IPR052155">
    <property type="entry name" value="Biofilm_reg_signaling"/>
</dbReference>
<dbReference type="Gene3D" id="3.30.450.20">
    <property type="entry name" value="PAS domain"/>
    <property type="match status" value="1"/>
</dbReference>
<dbReference type="NCBIfam" id="TIGR00254">
    <property type="entry name" value="GGDEF"/>
    <property type="match status" value="1"/>
</dbReference>
<dbReference type="Gene3D" id="3.20.20.450">
    <property type="entry name" value="EAL domain"/>
    <property type="match status" value="1"/>
</dbReference>
<dbReference type="InterPro" id="IPR035919">
    <property type="entry name" value="EAL_sf"/>
</dbReference>
<keyword evidence="4" id="KW-1185">Reference proteome</keyword>
<dbReference type="SUPFAM" id="SSF141868">
    <property type="entry name" value="EAL domain-like"/>
    <property type="match status" value="1"/>
</dbReference>
<dbReference type="PROSITE" id="PS50887">
    <property type="entry name" value="GGDEF"/>
    <property type="match status" value="1"/>
</dbReference>
<dbReference type="SMART" id="SM00267">
    <property type="entry name" value="GGDEF"/>
    <property type="match status" value="1"/>
</dbReference>
<dbReference type="SUPFAM" id="SSF55073">
    <property type="entry name" value="Nucleotide cyclase"/>
    <property type="match status" value="1"/>
</dbReference>
<sequence length="590" mass="66023">MQVLERVENPVTLEILGELIGTLGSPVFIKTPQQQYLYTNPAFEGLFSNTVTSERPDRRSCQTYDAILVEEEDRRCLHSGRSVSQRSTADGRLWLVEKVIITLPDGTPGIAGLLFDITEYRDQQLGAIHDLGLLKREAEQRALLLAEANEKIEYVSLHDAHTGLANRRYLERRLEEAARKGERLAVLHIDLDRFKQINDTFGHFMGDYVLRQVSTTMVQESRLGDFVARVGGDEFAILCGYTGEASRVLAMAQRLVDRLSQPMRCKGVECRTGASIGVALPDFGTIEPRQLLLNADVALYRAKTGGRGRVEIFSRSMDAEMKLENRLSDDMIRGLERGEFHPVYEVQVRADTFEICGVEALARWHHPQDGILAPGRFAAVAERDDRMGAIDSMILQSACVDMKNLRERGIDIPRLSVNVSAQRLGGSELIDELRALNLAPGSLSFELVETVLFDETDATWQWQIDRIRDLGIEIEIDDFGTGYASIVSLLRLSPDRMKIDRQFTAALDGSDHARRVIAAMIEIGRTLNVDIVAEGVETMEQARILREMGCSVLQGWLFSKPMDVEALAAFASRPRDTLLRDLNSCLSPSE</sequence>
<gene>
    <name evidence="3" type="ORF">G8E03_11265</name>
</gene>
<protein>
    <submittedName>
        <fullName evidence="3">Bifunctional diguanylate cyclase/phosphodiesterase</fullName>
    </submittedName>
</protein>
<evidence type="ECO:0000259" key="1">
    <source>
        <dbReference type="PROSITE" id="PS50883"/>
    </source>
</evidence>
<dbReference type="Pfam" id="PF00990">
    <property type="entry name" value="GGDEF"/>
    <property type="match status" value="1"/>
</dbReference>
<proteinExistence type="predicted"/>
<evidence type="ECO:0000313" key="3">
    <source>
        <dbReference type="EMBL" id="QIK41299.1"/>
    </source>
</evidence>
<reference evidence="3 4" key="1">
    <citation type="submission" date="2020-03" db="EMBL/GenBank/DDBJ databases">
        <title>Complete genome sequence of Monaibacterium sp. ALG8 with diverse plasmids.</title>
        <authorList>
            <person name="Sun C."/>
        </authorList>
    </citation>
    <scope>NUCLEOTIDE SEQUENCE [LARGE SCALE GENOMIC DNA]</scope>
    <source>
        <strain evidence="3 4">ALG8</strain>
    </source>
</reference>
<dbReference type="Pfam" id="PF00563">
    <property type="entry name" value="EAL"/>
    <property type="match status" value="1"/>
</dbReference>
<dbReference type="AlphaFoldDB" id="A0A6G7VMM7"/>
<dbReference type="CDD" id="cd01948">
    <property type="entry name" value="EAL"/>
    <property type="match status" value="1"/>
</dbReference>
<feature type="domain" description="EAL" evidence="1">
    <location>
        <begin position="324"/>
        <end position="575"/>
    </location>
</feature>
<feature type="domain" description="GGDEF" evidence="2">
    <location>
        <begin position="182"/>
        <end position="315"/>
    </location>
</feature>
<dbReference type="PROSITE" id="PS50883">
    <property type="entry name" value="EAL"/>
    <property type="match status" value="1"/>
</dbReference>
<dbReference type="InterPro" id="IPR000160">
    <property type="entry name" value="GGDEF_dom"/>
</dbReference>
<dbReference type="RefSeq" id="WP_166191805.1">
    <property type="nucleotide sequence ID" value="NZ_CP049811.1"/>
</dbReference>
<dbReference type="Proteomes" id="UP000500791">
    <property type="component" value="Chromosome"/>
</dbReference>
<accession>A0A6G7VMM7</accession>
<evidence type="ECO:0000313" key="4">
    <source>
        <dbReference type="Proteomes" id="UP000500791"/>
    </source>
</evidence>